<reference evidence="3" key="1">
    <citation type="submission" date="2024-04" db="EMBL/GenBank/DDBJ databases">
        <title>Phylogenomic analyses of a clade within the roseobacter group suggest taxonomic reassignments of species of the genera Aestuariivita, Citreicella, Loktanella, Nautella, Pelagibaca, Ruegeria, Thalassobius, Thiobacimonas and Tropicibacter, and the proposal o.</title>
        <authorList>
            <person name="Jeon C.O."/>
        </authorList>
    </citation>
    <scope>NUCLEOTIDE SEQUENCE [LARGE SCALE GENOMIC DNA]</scope>
    <source>
        <strain evidence="3">SS1-5</strain>
    </source>
</reference>
<reference evidence="2 3" key="2">
    <citation type="submission" date="2024-08" db="EMBL/GenBank/DDBJ databases">
        <title>Phylogenomic analyses of a clade within the roseobacter group suggest taxonomic reassignments of species of the genera Aestuariivita, Citreicella, Loktanella, Nautella, Pelagibaca, Ruegeria, Thalassobius, Thiobacimonas and Tropicibacter, and the proposal o.</title>
        <authorList>
            <person name="Jeon C.O."/>
        </authorList>
    </citation>
    <scope>NUCLEOTIDE SEQUENCE [LARGE SCALE GENOMIC DNA]</scope>
    <source>
        <strain evidence="2 3">SS1-5</strain>
    </source>
</reference>
<evidence type="ECO:0000259" key="1">
    <source>
        <dbReference type="Pfam" id="PF14220"/>
    </source>
</evidence>
<accession>A0AAN0M9V7</accession>
<gene>
    <name evidence="2" type="ORF">AABB31_20190</name>
</gene>
<organism evidence="2 3">
    <name type="scientific">Yoonia rhodophyticola</name>
    <dbReference type="NCBI Taxonomy" id="3137370"/>
    <lineage>
        <taxon>Bacteria</taxon>
        <taxon>Pseudomonadati</taxon>
        <taxon>Pseudomonadota</taxon>
        <taxon>Alphaproteobacteria</taxon>
        <taxon>Rhodobacterales</taxon>
        <taxon>Paracoccaceae</taxon>
        <taxon>Yoonia</taxon>
    </lineage>
</organism>
<proteinExistence type="predicted"/>
<name>A0AAN0M9V7_9RHOB</name>
<dbReference type="InterPro" id="IPR025479">
    <property type="entry name" value="DUF4329"/>
</dbReference>
<dbReference type="RefSeq" id="WP_342076554.1">
    <property type="nucleotide sequence ID" value="NZ_CP151767.2"/>
</dbReference>
<evidence type="ECO:0000313" key="3">
    <source>
        <dbReference type="Proteomes" id="UP001470809"/>
    </source>
</evidence>
<dbReference type="EMBL" id="CP151767">
    <property type="protein sequence ID" value="WZU67243.1"/>
    <property type="molecule type" value="Genomic_DNA"/>
</dbReference>
<protein>
    <submittedName>
        <fullName evidence="2">DUF4329 domain-containing protein</fullName>
    </submittedName>
</protein>
<sequence>MRALLIATCLAPAALHAQPAEEEALIRAVFATLQPISITENVEFCGYVGFDAAGMLVASNATRGNIDSCLANDPVNIEVITASYHTHGAFTPDYFNEVPSGTDMEGDEDEGIDGWVATPGGRLWYIDTDTMVTFQICGLGCLPSDPNFVAGDMGVIAESYAYEDLVTLLDE</sequence>
<dbReference type="Pfam" id="PF14220">
    <property type="entry name" value="DUF4329"/>
    <property type="match status" value="1"/>
</dbReference>
<evidence type="ECO:0000313" key="2">
    <source>
        <dbReference type="EMBL" id="WZU67243.1"/>
    </source>
</evidence>
<keyword evidence="3" id="KW-1185">Reference proteome</keyword>
<dbReference type="Proteomes" id="UP001470809">
    <property type="component" value="Chromosome"/>
</dbReference>
<dbReference type="KEGG" id="yrh:AABB31_20190"/>
<dbReference type="AlphaFoldDB" id="A0AAN0M9V7"/>
<feature type="domain" description="DUF4329" evidence="1">
    <location>
        <begin position="26"/>
        <end position="138"/>
    </location>
</feature>